<evidence type="ECO:0000313" key="3">
    <source>
        <dbReference type="Proteomes" id="UP000315724"/>
    </source>
</evidence>
<gene>
    <name evidence="2" type="ORF">Mal48_40440</name>
</gene>
<dbReference type="KEGG" id="tpol:Mal48_40440"/>
<sequence length="120" mass="13162">MSLDQWSDRNELLNSFGRTIHHETNGLVRGVTLDLADDCMIVQGNARSYYGIQLAIQALKQLGSKQRLFSETQLQLQVEGNPVSFSIAHPQPEQTGEPASTPGDRGHSELTDAASRVRAS</sequence>
<evidence type="ECO:0000313" key="2">
    <source>
        <dbReference type="EMBL" id="QDT34772.1"/>
    </source>
</evidence>
<protein>
    <recommendedName>
        <fullName evidence="4">BON domain protein</fullName>
    </recommendedName>
</protein>
<reference evidence="2 3" key="1">
    <citation type="submission" date="2019-02" db="EMBL/GenBank/DDBJ databases">
        <title>Deep-cultivation of Planctomycetes and their phenomic and genomic characterization uncovers novel biology.</title>
        <authorList>
            <person name="Wiegand S."/>
            <person name="Jogler M."/>
            <person name="Boedeker C."/>
            <person name="Pinto D."/>
            <person name="Vollmers J."/>
            <person name="Rivas-Marin E."/>
            <person name="Kohn T."/>
            <person name="Peeters S.H."/>
            <person name="Heuer A."/>
            <person name="Rast P."/>
            <person name="Oberbeckmann S."/>
            <person name="Bunk B."/>
            <person name="Jeske O."/>
            <person name="Meyerdierks A."/>
            <person name="Storesund J.E."/>
            <person name="Kallscheuer N."/>
            <person name="Luecker S."/>
            <person name="Lage O.M."/>
            <person name="Pohl T."/>
            <person name="Merkel B.J."/>
            <person name="Hornburger P."/>
            <person name="Mueller R.-W."/>
            <person name="Bruemmer F."/>
            <person name="Labrenz M."/>
            <person name="Spormann A.M."/>
            <person name="Op den Camp H."/>
            <person name="Overmann J."/>
            <person name="Amann R."/>
            <person name="Jetten M.S.M."/>
            <person name="Mascher T."/>
            <person name="Medema M.H."/>
            <person name="Devos D.P."/>
            <person name="Kaster A.-K."/>
            <person name="Ovreas L."/>
            <person name="Rohde M."/>
            <person name="Galperin M.Y."/>
            <person name="Jogler C."/>
        </authorList>
    </citation>
    <scope>NUCLEOTIDE SEQUENCE [LARGE SCALE GENOMIC DNA]</scope>
    <source>
        <strain evidence="2 3">Mal48</strain>
    </source>
</reference>
<name>A0A517QT53_9PLAN</name>
<dbReference type="EMBL" id="CP036267">
    <property type="protein sequence ID" value="QDT34772.1"/>
    <property type="molecule type" value="Genomic_DNA"/>
</dbReference>
<feature type="region of interest" description="Disordered" evidence="1">
    <location>
        <begin position="85"/>
        <end position="120"/>
    </location>
</feature>
<organism evidence="2 3">
    <name type="scientific">Thalassoglobus polymorphus</name>
    <dbReference type="NCBI Taxonomy" id="2527994"/>
    <lineage>
        <taxon>Bacteria</taxon>
        <taxon>Pseudomonadati</taxon>
        <taxon>Planctomycetota</taxon>
        <taxon>Planctomycetia</taxon>
        <taxon>Planctomycetales</taxon>
        <taxon>Planctomycetaceae</taxon>
        <taxon>Thalassoglobus</taxon>
    </lineage>
</organism>
<evidence type="ECO:0000256" key="1">
    <source>
        <dbReference type="SAM" id="MobiDB-lite"/>
    </source>
</evidence>
<dbReference type="RefSeq" id="WP_145203232.1">
    <property type="nucleotide sequence ID" value="NZ_CP036267.1"/>
</dbReference>
<proteinExistence type="predicted"/>
<dbReference type="Proteomes" id="UP000315724">
    <property type="component" value="Chromosome"/>
</dbReference>
<dbReference type="AlphaFoldDB" id="A0A517QT53"/>
<evidence type="ECO:0008006" key="4">
    <source>
        <dbReference type="Google" id="ProtNLM"/>
    </source>
</evidence>
<keyword evidence="3" id="KW-1185">Reference proteome</keyword>
<dbReference type="OrthoDB" id="289206at2"/>
<accession>A0A517QT53</accession>